<reference evidence="1 2" key="1">
    <citation type="submission" date="2019-05" db="EMBL/GenBank/DDBJ databases">
        <title>Draft genome sequence of Actinomadura geliboluensis A8036.</title>
        <authorList>
            <person name="Saricaoglu S."/>
            <person name="Isik K."/>
        </authorList>
    </citation>
    <scope>NUCLEOTIDE SEQUENCE [LARGE SCALE GENOMIC DNA]</scope>
    <source>
        <strain evidence="1 2">A8036</strain>
    </source>
</reference>
<sequence length="335" mass="36324">MTMKPQTRRRRTMSAVTGTVLLAVVAGLSVNAARDRASEGTGGIGPVSLAPGTGLIARSTADRSRGRLIARSGDRRTASRLKCERLYAAAGTGICLRLDGDLTTYQLALLDRDLRVRREIPLVGVPNRARVSPSGRLVSWTVFVAGDSYNGGRFSTRVGILDTSTQHLTTTLEDWKVTVAGKPYRARDLNFWGVTFSSDDRHFYATMSTRGHRFLVHGDLATRHLRTVVDKVECPSLSPDETRIAFKSARGGDPDRGWRLSVLELATGKVTQLAETRSVDDQAAWLDAKTIAYAVPRHRTHSDIWAVPADGTGSPHIIVPDAESPAPLTSGAQAQ</sequence>
<evidence type="ECO:0000313" key="2">
    <source>
        <dbReference type="Proteomes" id="UP000305238"/>
    </source>
</evidence>
<name>A0A5S4G936_9ACTN</name>
<evidence type="ECO:0008006" key="3">
    <source>
        <dbReference type="Google" id="ProtNLM"/>
    </source>
</evidence>
<evidence type="ECO:0000313" key="1">
    <source>
        <dbReference type="EMBL" id="TMR29527.1"/>
    </source>
</evidence>
<dbReference type="RefSeq" id="WP_138640839.1">
    <property type="nucleotide sequence ID" value="NZ_VCKZ01000379.1"/>
</dbReference>
<dbReference type="SUPFAM" id="SSF82171">
    <property type="entry name" value="DPP6 N-terminal domain-like"/>
    <property type="match status" value="1"/>
</dbReference>
<gene>
    <name evidence="1" type="ORF">ETD96_35445</name>
</gene>
<keyword evidence="2" id="KW-1185">Reference proteome</keyword>
<dbReference type="OrthoDB" id="9808778at2"/>
<accession>A0A5S4G936</accession>
<dbReference type="Gene3D" id="2.120.10.30">
    <property type="entry name" value="TolB, C-terminal domain"/>
    <property type="match status" value="1"/>
</dbReference>
<dbReference type="AlphaFoldDB" id="A0A5S4G936"/>
<proteinExistence type="predicted"/>
<comment type="caution">
    <text evidence="1">The sequence shown here is derived from an EMBL/GenBank/DDBJ whole genome shotgun (WGS) entry which is preliminary data.</text>
</comment>
<dbReference type="InterPro" id="IPR011042">
    <property type="entry name" value="6-blade_b-propeller_TolB-like"/>
</dbReference>
<protein>
    <recommendedName>
        <fullName evidence="3">TolB-like translocation protein</fullName>
    </recommendedName>
</protein>
<organism evidence="1 2">
    <name type="scientific">Actinomadura geliboluensis</name>
    <dbReference type="NCBI Taxonomy" id="882440"/>
    <lineage>
        <taxon>Bacteria</taxon>
        <taxon>Bacillati</taxon>
        <taxon>Actinomycetota</taxon>
        <taxon>Actinomycetes</taxon>
        <taxon>Streptosporangiales</taxon>
        <taxon>Thermomonosporaceae</taxon>
        <taxon>Actinomadura</taxon>
    </lineage>
</organism>
<dbReference type="Proteomes" id="UP000305238">
    <property type="component" value="Unassembled WGS sequence"/>
</dbReference>
<dbReference type="EMBL" id="VCKZ01000379">
    <property type="protein sequence ID" value="TMR29527.1"/>
    <property type="molecule type" value="Genomic_DNA"/>
</dbReference>